<keyword evidence="3" id="KW-1185">Reference proteome</keyword>
<accession>A0A4Y2H9B9</accession>
<dbReference type="EMBL" id="BGPR01001807">
    <property type="protein sequence ID" value="GBM62267.1"/>
    <property type="molecule type" value="Genomic_DNA"/>
</dbReference>
<name>A0A4Y2H9B9_ARAVE</name>
<dbReference type="Proteomes" id="UP000499080">
    <property type="component" value="Unassembled WGS sequence"/>
</dbReference>
<organism evidence="2 3">
    <name type="scientific">Araneus ventricosus</name>
    <name type="common">Orbweaver spider</name>
    <name type="synonym">Epeira ventricosa</name>
    <dbReference type="NCBI Taxonomy" id="182803"/>
    <lineage>
        <taxon>Eukaryota</taxon>
        <taxon>Metazoa</taxon>
        <taxon>Ecdysozoa</taxon>
        <taxon>Arthropoda</taxon>
        <taxon>Chelicerata</taxon>
        <taxon>Arachnida</taxon>
        <taxon>Araneae</taxon>
        <taxon>Araneomorphae</taxon>
        <taxon>Entelegynae</taxon>
        <taxon>Araneoidea</taxon>
        <taxon>Araneidae</taxon>
        <taxon>Araneus</taxon>
    </lineage>
</organism>
<proteinExistence type="predicted"/>
<comment type="caution">
    <text evidence="2">The sequence shown here is derived from an EMBL/GenBank/DDBJ whole genome shotgun (WGS) entry which is preliminary data.</text>
</comment>
<dbReference type="AlphaFoldDB" id="A0A4Y2H9B9"/>
<evidence type="ECO:0000313" key="2">
    <source>
        <dbReference type="EMBL" id="GBM62267.1"/>
    </source>
</evidence>
<evidence type="ECO:0000313" key="3">
    <source>
        <dbReference type="Proteomes" id="UP000499080"/>
    </source>
</evidence>
<evidence type="ECO:0000256" key="1">
    <source>
        <dbReference type="SAM" id="MobiDB-lite"/>
    </source>
</evidence>
<sequence length="119" mass="13656">MGEFLLSLFWNHRPFFDNFRLNNHPLDSVSSAMFRPLLPPNSNFSLQQSYSIFALQICQLAASLTRQECKLETSSSKRASHHASNLSQASRVKLIANDSKNRVRRQPRIRTLDIPLSKL</sequence>
<gene>
    <name evidence="2" type="ORF">AVEN_44059_1</name>
</gene>
<protein>
    <submittedName>
        <fullName evidence="2">Uncharacterized protein</fullName>
    </submittedName>
</protein>
<reference evidence="2 3" key="1">
    <citation type="journal article" date="2019" name="Sci. Rep.">
        <title>Orb-weaving spider Araneus ventricosus genome elucidates the spidroin gene catalogue.</title>
        <authorList>
            <person name="Kono N."/>
            <person name="Nakamura H."/>
            <person name="Ohtoshi R."/>
            <person name="Moran D.A.P."/>
            <person name="Shinohara A."/>
            <person name="Yoshida Y."/>
            <person name="Fujiwara M."/>
            <person name="Mori M."/>
            <person name="Tomita M."/>
            <person name="Arakawa K."/>
        </authorList>
    </citation>
    <scope>NUCLEOTIDE SEQUENCE [LARGE SCALE GENOMIC DNA]</scope>
</reference>
<feature type="region of interest" description="Disordered" evidence="1">
    <location>
        <begin position="73"/>
        <end position="102"/>
    </location>
</feature>
<feature type="compositionally biased region" description="Polar residues" evidence="1">
    <location>
        <begin position="73"/>
        <end position="90"/>
    </location>
</feature>